<gene>
    <name evidence="4" type="ORF">DAERI_090065</name>
</gene>
<organism evidence="4 5">
    <name type="scientific">Deinococcus aerius</name>
    <dbReference type="NCBI Taxonomy" id="200253"/>
    <lineage>
        <taxon>Bacteria</taxon>
        <taxon>Thermotogati</taxon>
        <taxon>Deinococcota</taxon>
        <taxon>Deinococci</taxon>
        <taxon>Deinococcales</taxon>
        <taxon>Deinococcaceae</taxon>
        <taxon>Deinococcus</taxon>
    </lineage>
</organism>
<feature type="region of interest" description="Disordered" evidence="2">
    <location>
        <begin position="36"/>
        <end position="58"/>
    </location>
</feature>
<dbReference type="Pfam" id="PF00293">
    <property type="entry name" value="NUDIX"/>
    <property type="match status" value="1"/>
</dbReference>
<evidence type="ECO:0000256" key="2">
    <source>
        <dbReference type="SAM" id="MobiDB-lite"/>
    </source>
</evidence>
<name>A0A2I9CWR3_9DEIO</name>
<dbReference type="InterPro" id="IPR051325">
    <property type="entry name" value="Nudix_hydrolase_domain"/>
</dbReference>
<dbReference type="CDD" id="cd04664">
    <property type="entry name" value="NUDIX_DHNTPase_like"/>
    <property type="match status" value="1"/>
</dbReference>
<dbReference type="InterPro" id="IPR020084">
    <property type="entry name" value="NUDIX_hydrolase_CS"/>
</dbReference>
<dbReference type="PANTHER" id="PTHR21340:SF0">
    <property type="entry name" value="BIS(5'-NUCLEOSYL)-TETRAPHOSPHATASE [ASYMMETRICAL]"/>
    <property type="match status" value="1"/>
</dbReference>
<evidence type="ECO:0000259" key="3">
    <source>
        <dbReference type="PROSITE" id="PS51462"/>
    </source>
</evidence>
<dbReference type="GO" id="GO:0006754">
    <property type="term" value="P:ATP biosynthetic process"/>
    <property type="evidence" value="ECO:0007669"/>
    <property type="project" value="TreeGrafter"/>
</dbReference>
<keyword evidence="5" id="KW-1185">Reference proteome</keyword>
<reference evidence="5" key="1">
    <citation type="submission" date="2018-01" db="EMBL/GenBank/DDBJ databases">
        <title>Draft Genome Sequence of the Radioresistant Bacterium Deinococcus aerius TR0125, Isolated from the Higher Atmosphere above Japan.</title>
        <authorList>
            <person name="Satoh K."/>
            <person name="Arai H."/>
            <person name="Sanzen T."/>
            <person name="Kawaguchi Y."/>
            <person name="Hayashi H."/>
            <person name="Yokobori S."/>
            <person name="Yamagishi A."/>
            <person name="Oono Y."/>
            <person name="Narumi I."/>
        </authorList>
    </citation>
    <scope>NUCLEOTIDE SEQUENCE [LARGE SCALE GENOMIC DNA]</scope>
    <source>
        <strain evidence="5">TR0125</strain>
    </source>
</reference>
<dbReference type="RefSeq" id="WP_103129856.1">
    <property type="nucleotide sequence ID" value="NZ_BFAG01000009.1"/>
</dbReference>
<evidence type="ECO:0000256" key="1">
    <source>
        <dbReference type="ARBA" id="ARBA00022801"/>
    </source>
</evidence>
<accession>A0A2I9CWR3</accession>
<dbReference type="EMBL" id="BFAG01000009">
    <property type="protein sequence ID" value="GBF06479.1"/>
    <property type="molecule type" value="Genomic_DNA"/>
</dbReference>
<dbReference type="OrthoDB" id="9787476at2"/>
<dbReference type="AlphaFoldDB" id="A0A2I9CWR3"/>
<dbReference type="PROSITE" id="PS00893">
    <property type="entry name" value="NUDIX_BOX"/>
    <property type="match status" value="1"/>
</dbReference>
<dbReference type="PANTHER" id="PTHR21340">
    <property type="entry name" value="DIADENOSINE 5,5-P1,P4-TETRAPHOSPHATE PYROPHOSPHOHYDROLASE MUTT"/>
    <property type="match status" value="1"/>
</dbReference>
<dbReference type="Proteomes" id="UP000236569">
    <property type="component" value="Unassembled WGS sequence"/>
</dbReference>
<dbReference type="SUPFAM" id="SSF55811">
    <property type="entry name" value="Nudix"/>
    <property type="match status" value="1"/>
</dbReference>
<evidence type="ECO:0000313" key="5">
    <source>
        <dbReference type="Proteomes" id="UP000236569"/>
    </source>
</evidence>
<dbReference type="InterPro" id="IPR015797">
    <property type="entry name" value="NUDIX_hydrolase-like_dom_sf"/>
</dbReference>
<proteinExistence type="predicted"/>
<dbReference type="Gene3D" id="3.90.79.10">
    <property type="entry name" value="Nucleoside Triphosphate Pyrophosphohydrolase"/>
    <property type="match status" value="1"/>
</dbReference>
<dbReference type="InterPro" id="IPR000086">
    <property type="entry name" value="NUDIX_hydrolase_dom"/>
</dbReference>
<feature type="domain" description="Nudix hydrolase" evidence="3">
    <location>
        <begin position="1"/>
        <end position="142"/>
    </location>
</feature>
<dbReference type="GO" id="GO:0006167">
    <property type="term" value="P:AMP biosynthetic process"/>
    <property type="evidence" value="ECO:0007669"/>
    <property type="project" value="TreeGrafter"/>
</dbReference>
<keyword evidence="1" id="KW-0378">Hydrolase</keyword>
<comment type="caution">
    <text evidence="4">The sequence shown here is derived from an EMBL/GenBank/DDBJ whole genome shotgun (WGS) entry which is preliminary data.</text>
</comment>
<dbReference type="GO" id="GO:0004081">
    <property type="term" value="F:bis(5'-nucleosyl)-tetraphosphatase (asymmetrical) activity"/>
    <property type="evidence" value="ECO:0007669"/>
    <property type="project" value="TreeGrafter"/>
</dbReference>
<dbReference type="PROSITE" id="PS51462">
    <property type="entry name" value="NUDIX"/>
    <property type="match status" value="1"/>
</dbReference>
<protein>
    <recommendedName>
        <fullName evidence="3">Nudix hydrolase domain-containing protein</fullName>
    </recommendedName>
</protein>
<sequence>MGRAPFQVLVLPFRLLSRGQVEFALLRRRDAGYWQGVAGGGEDDETPEQTARREATEEAGISPSCPLVALQAVASIPAVIFPAHLHWPKDLLVVPEYAFGVDATGQELVLSGEHDAIRWCAESQARQLVKWDSNRTALWELARRIESGRV</sequence>
<evidence type="ECO:0000313" key="4">
    <source>
        <dbReference type="EMBL" id="GBF06479.1"/>
    </source>
</evidence>